<dbReference type="Proteomes" id="UP001152797">
    <property type="component" value="Unassembled WGS sequence"/>
</dbReference>
<feature type="region of interest" description="Disordered" evidence="2">
    <location>
        <begin position="472"/>
        <end position="534"/>
    </location>
</feature>
<feature type="region of interest" description="Disordered" evidence="2">
    <location>
        <begin position="29"/>
        <end position="109"/>
    </location>
</feature>
<feature type="compositionally biased region" description="Acidic residues" evidence="2">
    <location>
        <begin position="517"/>
        <end position="534"/>
    </location>
</feature>
<name>A0A9P1G9D2_9DINO</name>
<reference evidence="4" key="1">
    <citation type="submission" date="2022-10" db="EMBL/GenBank/DDBJ databases">
        <authorList>
            <person name="Chen Y."/>
            <person name="Dougan E. K."/>
            <person name="Chan C."/>
            <person name="Rhodes N."/>
            <person name="Thang M."/>
        </authorList>
    </citation>
    <scope>NUCLEOTIDE SEQUENCE</scope>
</reference>
<feature type="region of interest" description="Disordered" evidence="2">
    <location>
        <begin position="329"/>
        <end position="367"/>
    </location>
</feature>
<accession>A0A9P1G9D2</accession>
<dbReference type="EMBL" id="CAMXCT010003112">
    <property type="protein sequence ID" value="CAI4002500.1"/>
    <property type="molecule type" value="Genomic_DNA"/>
</dbReference>
<feature type="domain" description="RNase H type-1" evidence="3">
    <location>
        <begin position="1206"/>
        <end position="1356"/>
    </location>
</feature>
<protein>
    <recommendedName>
        <fullName evidence="3">RNase H type-1 domain-containing protein</fullName>
    </recommendedName>
</protein>
<keyword evidence="1" id="KW-0175">Coiled coil</keyword>
<dbReference type="InterPro" id="IPR036397">
    <property type="entry name" value="RNaseH_sf"/>
</dbReference>
<reference evidence="5" key="2">
    <citation type="submission" date="2024-04" db="EMBL/GenBank/DDBJ databases">
        <authorList>
            <person name="Chen Y."/>
            <person name="Shah S."/>
            <person name="Dougan E. K."/>
            <person name="Thang M."/>
            <person name="Chan C."/>
        </authorList>
    </citation>
    <scope>NUCLEOTIDE SEQUENCE [LARGE SCALE GENOMIC DNA]</scope>
</reference>
<dbReference type="InterPro" id="IPR012337">
    <property type="entry name" value="RNaseH-like_sf"/>
</dbReference>
<organism evidence="4">
    <name type="scientific">Cladocopium goreaui</name>
    <dbReference type="NCBI Taxonomy" id="2562237"/>
    <lineage>
        <taxon>Eukaryota</taxon>
        <taxon>Sar</taxon>
        <taxon>Alveolata</taxon>
        <taxon>Dinophyceae</taxon>
        <taxon>Suessiales</taxon>
        <taxon>Symbiodiniaceae</taxon>
        <taxon>Cladocopium</taxon>
    </lineage>
</organism>
<comment type="caution">
    <text evidence="4">The sequence shown here is derived from an EMBL/GenBank/DDBJ whole genome shotgun (WGS) entry which is preliminary data.</text>
</comment>
<feature type="compositionally biased region" description="Basic and acidic residues" evidence="2">
    <location>
        <begin position="500"/>
        <end position="510"/>
    </location>
</feature>
<feature type="compositionally biased region" description="Basic residues" evidence="2">
    <location>
        <begin position="76"/>
        <end position="104"/>
    </location>
</feature>
<dbReference type="SUPFAM" id="SSF53098">
    <property type="entry name" value="Ribonuclease H-like"/>
    <property type="match status" value="1"/>
</dbReference>
<evidence type="ECO:0000313" key="5">
    <source>
        <dbReference type="EMBL" id="CAL1155875.1"/>
    </source>
</evidence>
<evidence type="ECO:0000256" key="2">
    <source>
        <dbReference type="SAM" id="MobiDB-lite"/>
    </source>
</evidence>
<feature type="region of interest" description="Disordered" evidence="2">
    <location>
        <begin position="127"/>
        <end position="158"/>
    </location>
</feature>
<dbReference type="GO" id="GO:0003676">
    <property type="term" value="F:nucleic acid binding"/>
    <property type="evidence" value="ECO:0007669"/>
    <property type="project" value="InterPro"/>
</dbReference>
<dbReference type="GO" id="GO:0004523">
    <property type="term" value="F:RNA-DNA hybrid ribonuclease activity"/>
    <property type="evidence" value="ECO:0007669"/>
    <property type="project" value="InterPro"/>
</dbReference>
<evidence type="ECO:0000259" key="3">
    <source>
        <dbReference type="PROSITE" id="PS50879"/>
    </source>
</evidence>
<keyword evidence="6" id="KW-1185">Reference proteome</keyword>
<evidence type="ECO:0000313" key="4">
    <source>
        <dbReference type="EMBL" id="CAI4002500.1"/>
    </source>
</evidence>
<dbReference type="Gene3D" id="3.30.420.10">
    <property type="entry name" value="Ribonuclease H-like superfamily/Ribonuclease H"/>
    <property type="match status" value="1"/>
</dbReference>
<proteinExistence type="predicted"/>
<feature type="coiled-coil region" evidence="1">
    <location>
        <begin position="250"/>
        <end position="277"/>
    </location>
</feature>
<evidence type="ECO:0000256" key="1">
    <source>
        <dbReference type="SAM" id="Coils"/>
    </source>
</evidence>
<sequence>MDPWQCGYCRKTSKATANHCSHCGASWEDANPNFVPPERAKSKKKYQQSNWDQNWGYAEDYGKSPRGQRQDAAWHQRPKSPRQGRYHFGKHGQKGQHSQKKQKGKGMQETVTMAQEGYAAVTDVNKSLPPEPPWRPTLPSMPALPPLPPPATPHPSSKAAQTLSKLTAVIKKKPDQYDPEVHAILQSASLDEGLNAKDQMLRAAEDLGQAREALDAARLGQYQNHVRWKDFLSSAVTHWQEYTADFQNQEREFQEVIEKAKATMANARERFDVSKNALSEDDLHAFGGTVTPDDPMTSELASGKALQENLEQMAANLISLRSSAEASVAAEEQAAKRPRLAEGATPGASSAVPSSTPRQLGGNAMEPFAQRPDKASFQAVEDACELAMLFDYYTSTHFTSHGTGLPSTSTMRVGRVHFADSVEVVVDDDDLFEPSLMRMPEDLFHGWTEKPWSLRNRLPSLECRTTDAFHDIPSRCHGSDDEPQDGEPDFPDDAAQDGNPDVHEPPEPHADLCGNVPDEDAPSPDDGDFSSDEDPQALHVFRLGRPHVFGHVDWRTYHTVLRDVARLVRMPLNVLTGFHHMQVRLDGLHDMEEAIILQHINDIAIGSNEKLVIFDIVMHTRPQPGQAPVAPTVTRAVHKVLHQLARRHVLLLAGVEDYCDWVQQQCIVSLNHQQWDLRDHGLRDIQHGMYIKVLLPPPPPPHWNTAAAIEVARDVGSLFGFPEAHELASQILEHEFETDQLPGGVVTNLFDGDLRDALQQFATGLPHIVRAPDVIDELHLNLFCDYRRCTITVGDLQLHLVAAHDLHSGFGMCVRIASPDHQLPVRPDLAGDHFADVSMLQVGVSLASTPLSVAGEHPALPAQSNTAAAGRVGNTGGGGRGCFQLRVDAPDFVPGALQLEGADEFTQDLHALWVASARQWEDETPSIEILVWFADHSALMPHGLVPRRLRLWPQFAEWEPSIRQLWSDLIQANAPIEYTIATPAPPRLEAGIAAHVIVIQHAREDWVTSLVTLTDQTGLGAQDHFFRRAVTTTEHIYLEHLITTMGYADQCLLRPSQFLCRAWYHDLPLRIGRAIPGRSGYSIVLHVQRTPVWRGCTTAPSQDTDKFLRLADHLPPPGLTHQTHRFTCLLDHLLSQLDALPGFDLHGPGPVESPGSAVRPHVPILMTEVRKQLDIFDQFFFVPNFHLEQWSEATHWLDQWWDGETPISDVWIYHDGSRKDSGTGGAAVAFVYQPNSGWIFGGAISASFGTTVSSYGAELRGGALAVQLGIDILKLTTLIQPEPPDVCLLHDNTAVGNQLVGRWNANADFRIAGLVRHLLVYAEHRFGKKWSSHYIAAHRGDVGNEIADSLASDAAEGKPLDDLQHWQDTLFAPRNHTDLA</sequence>
<dbReference type="EMBL" id="CAMXCT030003112">
    <property type="protein sequence ID" value="CAL4789812.1"/>
    <property type="molecule type" value="Genomic_DNA"/>
</dbReference>
<dbReference type="InterPro" id="IPR002156">
    <property type="entry name" value="RNaseH_domain"/>
</dbReference>
<feature type="compositionally biased region" description="Basic and acidic residues" evidence="2">
    <location>
        <begin position="60"/>
        <end position="74"/>
    </location>
</feature>
<dbReference type="EMBL" id="CAMXCT020003112">
    <property type="protein sequence ID" value="CAL1155875.1"/>
    <property type="molecule type" value="Genomic_DNA"/>
</dbReference>
<feature type="compositionally biased region" description="Pro residues" evidence="2">
    <location>
        <begin position="142"/>
        <end position="153"/>
    </location>
</feature>
<feature type="compositionally biased region" description="Polar residues" evidence="2">
    <location>
        <begin position="347"/>
        <end position="358"/>
    </location>
</feature>
<gene>
    <name evidence="4" type="ORF">C1SCF055_LOCUS28447</name>
</gene>
<dbReference type="PROSITE" id="PS50879">
    <property type="entry name" value="RNASE_H_1"/>
    <property type="match status" value="1"/>
</dbReference>
<feature type="compositionally biased region" description="Acidic residues" evidence="2">
    <location>
        <begin position="481"/>
        <end position="495"/>
    </location>
</feature>
<evidence type="ECO:0000313" key="6">
    <source>
        <dbReference type="Proteomes" id="UP001152797"/>
    </source>
</evidence>